<dbReference type="InterPro" id="IPR003018">
    <property type="entry name" value="GAF"/>
</dbReference>
<comment type="caution">
    <text evidence="18">The sequence shown here is derived from an EMBL/GenBank/DDBJ whole genome shotgun (WGS) entry which is preliminary data.</text>
</comment>
<dbReference type="InterPro" id="IPR024478">
    <property type="entry name" value="HlyB_4HB_MCP"/>
</dbReference>
<dbReference type="SMART" id="SM00065">
    <property type="entry name" value="GAF"/>
    <property type="match status" value="1"/>
</dbReference>
<evidence type="ECO:0000256" key="13">
    <source>
        <dbReference type="SAM" id="Coils"/>
    </source>
</evidence>
<dbReference type="Proteomes" id="UP001285921">
    <property type="component" value="Unassembled WGS sequence"/>
</dbReference>
<keyword evidence="13" id="KW-0175">Coiled coil</keyword>
<dbReference type="Gene3D" id="1.10.287.130">
    <property type="match status" value="1"/>
</dbReference>
<dbReference type="InterPro" id="IPR004358">
    <property type="entry name" value="Sig_transdc_His_kin-like_C"/>
</dbReference>
<dbReference type="RefSeq" id="WP_317978920.1">
    <property type="nucleotide sequence ID" value="NZ_BTCL01000002.1"/>
</dbReference>
<dbReference type="GO" id="GO:0016301">
    <property type="term" value="F:kinase activity"/>
    <property type="evidence" value="ECO:0007669"/>
    <property type="project" value="UniProtKB-KW"/>
</dbReference>
<dbReference type="CDD" id="cd06225">
    <property type="entry name" value="HAMP"/>
    <property type="match status" value="1"/>
</dbReference>
<dbReference type="InterPro" id="IPR047347">
    <property type="entry name" value="YvaQ-like_sensor"/>
</dbReference>
<keyword evidence="14" id="KW-0812">Transmembrane</keyword>
<dbReference type="Pfam" id="PF00072">
    <property type="entry name" value="Response_reg"/>
    <property type="match status" value="1"/>
</dbReference>
<dbReference type="SMART" id="SM00387">
    <property type="entry name" value="HATPase_c"/>
    <property type="match status" value="1"/>
</dbReference>
<sequence length="891" mass="98913">MRFTIRSKLLISFLSVAFFVAAVNITAYIYNDKLNHSFDNLIDQRVAVLNKATEIQYLAVQQTNSLRGYLLTQDPEFMEELRTSNTAMTGLIGEVEDLIVRPEGKESFQELANNDASFVRSSEELLANLEKNHDKAAALAYFKTTTLPLGEQLGPLSQKFVKYQQQLLEEDRTKNASMVDFVNTLTAILTVITFLLTLLIGLLLSHRITSNLFKITSVITGFNHDSKTSSNIPHIEVRSQDEIGDIARSFNEMAITLNKYSILEQEQRWLETNVADMATRFQGVNNLESLAQLFITAITPLVDASYGVFYLKDGTGRRHQLNRLASYAYQHSAIGVDFFRNGEGLVGQAALESRTILLTNVPDNYIQITSGLGKASPASLLIMPVQFEGQVIAVMELASFGTFTPIQQSLLQQVSTHLGSVLSSLQGRMQVEQLLAESQVLTEELQTQSEELRGINEKLEEQNKNSEQKTKELEKTKTQLEEKARQLSLSSQYKSEFLANMSHELRTPLNSLLILSNILATNTEGNLNDHQVKYAHTIHQSGNDLLQLINDILDLAKVEAGKIDLVHGKVCLHEISEFAEQQFLPVAHQKGLSFKTVVDADLPQSLYTDEQRLMQIIKNLLSNAFKFTERGEVKLHIHYAQSGSRAKGSIGFSIIDTGIGIPREKQELIFQAFQQADGTTNRKYGGTGLGLSISINMAQLLGGTIHVTSVPGKGSVFTLTLPSEEASESVGGPSIVQQESAAAVAELMEPERARGPESDDAGLDDAVWIGKKVLIVDDDMRNIYATTIALESKQVEVLFAENGLSCLKVLKEHPDVDLILMDIMLPEMDGYETMRTLRQMPGFGDLPIIALTAKAMKDDKDKCLEAGASDYMSKPVKLEQLFARIHSWLSR</sequence>
<dbReference type="EMBL" id="BTCL01000002">
    <property type="protein sequence ID" value="GMK43705.1"/>
    <property type="molecule type" value="Genomic_DNA"/>
</dbReference>
<feature type="domain" description="Histidine kinase" evidence="15">
    <location>
        <begin position="500"/>
        <end position="725"/>
    </location>
</feature>
<dbReference type="PRINTS" id="PR00344">
    <property type="entry name" value="BCTRLSENSOR"/>
</dbReference>
<dbReference type="Gene3D" id="3.30.450.40">
    <property type="match status" value="1"/>
</dbReference>
<keyword evidence="10" id="KW-0902">Two-component regulatory system</keyword>
<feature type="transmembrane region" description="Helical" evidence="14">
    <location>
        <begin position="181"/>
        <end position="204"/>
    </location>
</feature>
<keyword evidence="6" id="KW-0808">Transferase</keyword>
<evidence type="ECO:0000256" key="3">
    <source>
        <dbReference type="ARBA" id="ARBA00012438"/>
    </source>
</evidence>
<evidence type="ECO:0000256" key="12">
    <source>
        <dbReference type="PROSITE-ProRule" id="PRU00169"/>
    </source>
</evidence>
<dbReference type="Pfam" id="PF12729">
    <property type="entry name" value="4HB_MCP_1"/>
    <property type="match status" value="1"/>
</dbReference>
<dbReference type="Pfam" id="PF02518">
    <property type="entry name" value="HATPase_c"/>
    <property type="match status" value="1"/>
</dbReference>
<dbReference type="SUPFAM" id="SSF47384">
    <property type="entry name" value="Homodimeric domain of signal transducing histidine kinase"/>
    <property type="match status" value="1"/>
</dbReference>
<dbReference type="PANTHER" id="PTHR45339:SF1">
    <property type="entry name" value="HYBRID SIGNAL TRANSDUCTION HISTIDINE KINASE J"/>
    <property type="match status" value="1"/>
</dbReference>
<evidence type="ECO:0000256" key="9">
    <source>
        <dbReference type="ARBA" id="ARBA00022840"/>
    </source>
</evidence>
<proteinExistence type="predicted"/>
<dbReference type="InterPro" id="IPR003660">
    <property type="entry name" value="HAMP_dom"/>
</dbReference>
<evidence type="ECO:0000256" key="4">
    <source>
        <dbReference type="ARBA" id="ARBA00022475"/>
    </source>
</evidence>
<feature type="modified residue" description="4-aspartylphosphate" evidence="12">
    <location>
        <position position="822"/>
    </location>
</feature>
<evidence type="ECO:0000256" key="11">
    <source>
        <dbReference type="ARBA" id="ARBA00023136"/>
    </source>
</evidence>
<dbReference type="InterPro" id="IPR003661">
    <property type="entry name" value="HisK_dim/P_dom"/>
</dbReference>
<dbReference type="InterPro" id="IPR011006">
    <property type="entry name" value="CheY-like_superfamily"/>
</dbReference>
<name>A0ABQ6NGI1_9BACL</name>
<feature type="coiled-coil region" evidence="13">
    <location>
        <begin position="431"/>
        <end position="490"/>
    </location>
</feature>
<gene>
    <name evidence="18" type="ORF">PghCCS26_08320</name>
</gene>
<dbReference type="CDD" id="cd19411">
    <property type="entry name" value="MCP2201-like_sensor"/>
    <property type="match status" value="1"/>
</dbReference>
<dbReference type="InterPro" id="IPR029016">
    <property type="entry name" value="GAF-like_dom_sf"/>
</dbReference>
<evidence type="ECO:0000256" key="10">
    <source>
        <dbReference type="ARBA" id="ARBA00023012"/>
    </source>
</evidence>
<dbReference type="InterPro" id="IPR005467">
    <property type="entry name" value="His_kinase_dom"/>
</dbReference>
<accession>A0ABQ6NGI1</accession>
<feature type="domain" description="Response regulatory" evidence="16">
    <location>
        <begin position="772"/>
        <end position="889"/>
    </location>
</feature>
<protein>
    <recommendedName>
        <fullName evidence="3">histidine kinase</fullName>
        <ecNumber evidence="3">2.7.13.3</ecNumber>
    </recommendedName>
</protein>
<evidence type="ECO:0000259" key="17">
    <source>
        <dbReference type="PROSITE" id="PS50885"/>
    </source>
</evidence>
<keyword evidence="14" id="KW-1133">Transmembrane helix</keyword>
<evidence type="ECO:0000313" key="18">
    <source>
        <dbReference type="EMBL" id="GMK43705.1"/>
    </source>
</evidence>
<organism evidence="18 19">
    <name type="scientific">Paenibacillus glycanilyticus</name>
    <dbReference type="NCBI Taxonomy" id="126569"/>
    <lineage>
        <taxon>Bacteria</taxon>
        <taxon>Bacillati</taxon>
        <taxon>Bacillota</taxon>
        <taxon>Bacilli</taxon>
        <taxon>Bacillales</taxon>
        <taxon>Paenibacillaceae</taxon>
        <taxon>Paenibacillus</taxon>
    </lineage>
</organism>
<dbReference type="Gene3D" id="3.40.50.2300">
    <property type="match status" value="1"/>
</dbReference>
<dbReference type="PROSITE" id="PS50110">
    <property type="entry name" value="RESPONSE_REGULATORY"/>
    <property type="match status" value="1"/>
</dbReference>
<dbReference type="PROSITE" id="PS50885">
    <property type="entry name" value="HAMP"/>
    <property type="match status" value="1"/>
</dbReference>
<comment type="subcellular location">
    <subcellularLocation>
        <location evidence="2">Cell membrane</location>
        <topology evidence="2">Multi-pass membrane protein</topology>
    </subcellularLocation>
</comment>
<evidence type="ECO:0000259" key="16">
    <source>
        <dbReference type="PROSITE" id="PS50110"/>
    </source>
</evidence>
<evidence type="ECO:0000259" key="15">
    <source>
        <dbReference type="PROSITE" id="PS50109"/>
    </source>
</evidence>
<dbReference type="PANTHER" id="PTHR45339">
    <property type="entry name" value="HYBRID SIGNAL TRANSDUCTION HISTIDINE KINASE J"/>
    <property type="match status" value="1"/>
</dbReference>
<dbReference type="Gene3D" id="6.10.340.10">
    <property type="match status" value="1"/>
</dbReference>
<keyword evidence="5 12" id="KW-0597">Phosphoprotein</keyword>
<evidence type="ECO:0000256" key="5">
    <source>
        <dbReference type="ARBA" id="ARBA00022553"/>
    </source>
</evidence>
<keyword evidence="9" id="KW-0067">ATP-binding</keyword>
<dbReference type="SMART" id="SM00448">
    <property type="entry name" value="REC"/>
    <property type="match status" value="1"/>
</dbReference>
<keyword evidence="4" id="KW-1003">Cell membrane</keyword>
<dbReference type="Pfam" id="PF00512">
    <property type="entry name" value="HisKA"/>
    <property type="match status" value="1"/>
</dbReference>
<evidence type="ECO:0000256" key="7">
    <source>
        <dbReference type="ARBA" id="ARBA00022741"/>
    </source>
</evidence>
<evidence type="ECO:0000313" key="19">
    <source>
        <dbReference type="Proteomes" id="UP001285921"/>
    </source>
</evidence>
<dbReference type="InterPro" id="IPR036097">
    <property type="entry name" value="HisK_dim/P_sf"/>
</dbReference>
<evidence type="ECO:0000256" key="2">
    <source>
        <dbReference type="ARBA" id="ARBA00004651"/>
    </source>
</evidence>
<keyword evidence="11 14" id="KW-0472">Membrane</keyword>
<dbReference type="InterPro" id="IPR036890">
    <property type="entry name" value="HATPase_C_sf"/>
</dbReference>
<dbReference type="Pfam" id="PF13185">
    <property type="entry name" value="GAF_2"/>
    <property type="match status" value="1"/>
</dbReference>
<dbReference type="SUPFAM" id="SSF52172">
    <property type="entry name" value="CheY-like"/>
    <property type="match status" value="1"/>
</dbReference>
<dbReference type="PROSITE" id="PS50109">
    <property type="entry name" value="HIS_KIN"/>
    <property type="match status" value="1"/>
</dbReference>
<dbReference type="CDD" id="cd17546">
    <property type="entry name" value="REC_hyHK_CKI1_RcsC-like"/>
    <property type="match status" value="1"/>
</dbReference>
<evidence type="ECO:0000256" key="8">
    <source>
        <dbReference type="ARBA" id="ARBA00022777"/>
    </source>
</evidence>
<dbReference type="Gene3D" id="3.30.565.10">
    <property type="entry name" value="Histidine kinase-like ATPase, C-terminal domain"/>
    <property type="match status" value="1"/>
</dbReference>
<evidence type="ECO:0000256" key="14">
    <source>
        <dbReference type="SAM" id="Phobius"/>
    </source>
</evidence>
<evidence type="ECO:0000256" key="1">
    <source>
        <dbReference type="ARBA" id="ARBA00000085"/>
    </source>
</evidence>
<keyword evidence="7" id="KW-0547">Nucleotide-binding</keyword>
<dbReference type="SUPFAM" id="SSF55781">
    <property type="entry name" value="GAF domain-like"/>
    <property type="match status" value="1"/>
</dbReference>
<dbReference type="EC" id="2.7.13.3" evidence="3"/>
<feature type="domain" description="HAMP" evidence="17">
    <location>
        <begin position="235"/>
        <end position="262"/>
    </location>
</feature>
<reference evidence="18 19" key="1">
    <citation type="submission" date="2023-05" db="EMBL/GenBank/DDBJ databases">
        <title>Draft genome of Paenibacillus sp. CCS26.</title>
        <authorList>
            <person name="Akita H."/>
            <person name="Shinto Y."/>
            <person name="Kimura Z."/>
        </authorList>
    </citation>
    <scope>NUCLEOTIDE SEQUENCE [LARGE SCALE GENOMIC DNA]</scope>
    <source>
        <strain evidence="18 19">CCS26</strain>
    </source>
</reference>
<dbReference type="SUPFAM" id="SSF55874">
    <property type="entry name" value="ATPase domain of HSP90 chaperone/DNA topoisomerase II/histidine kinase"/>
    <property type="match status" value="1"/>
</dbReference>
<dbReference type="CDD" id="cd16922">
    <property type="entry name" value="HATPase_EvgS-ArcB-TorS-like"/>
    <property type="match status" value="1"/>
</dbReference>
<dbReference type="CDD" id="cd00082">
    <property type="entry name" value="HisKA"/>
    <property type="match status" value="1"/>
</dbReference>
<dbReference type="CDD" id="cd22265">
    <property type="entry name" value="UDM1_RNF168"/>
    <property type="match status" value="1"/>
</dbReference>
<keyword evidence="19" id="KW-1185">Reference proteome</keyword>
<dbReference type="Pfam" id="PF00672">
    <property type="entry name" value="HAMP"/>
    <property type="match status" value="1"/>
</dbReference>
<keyword evidence="8 18" id="KW-0418">Kinase</keyword>
<dbReference type="InterPro" id="IPR001789">
    <property type="entry name" value="Sig_transdc_resp-reg_receiver"/>
</dbReference>
<dbReference type="SMART" id="SM00388">
    <property type="entry name" value="HisKA"/>
    <property type="match status" value="1"/>
</dbReference>
<dbReference type="InterPro" id="IPR003594">
    <property type="entry name" value="HATPase_dom"/>
</dbReference>
<comment type="catalytic activity">
    <reaction evidence="1">
        <text>ATP + protein L-histidine = ADP + protein N-phospho-L-histidine.</text>
        <dbReference type="EC" id="2.7.13.3"/>
    </reaction>
</comment>
<evidence type="ECO:0000256" key="6">
    <source>
        <dbReference type="ARBA" id="ARBA00022679"/>
    </source>
</evidence>